<comment type="caution">
    <text evidence="2">The sequence shown here is derived from an EMBL/GenBank/DDBJ whole genome shotgun (WGS) entry which is preliminary data.</text>
</comment>
<evidence type="ECO:0000259" key="1">
    <source>
        <dbReference type="Pfam" id="PF13532"/>
    </source>
</evidence>
<sequence>MSRSGSTYSERRLTGWVTFSPEPVPWKYGNRASNLPCQTPSSAMMRLRSHVESALRLPEGYYDCALVNHYNTVESGMKWHADPNQLCNSEPSEAVFEDDTAVLSLGKPGVFRIRRKDKVGEAVKVTVMEGDIFRMEGRHGKEERDRHVAPGGDFLYQVPVLLMFDHHPPVTREVLRNSDREDTID</sequence>
<proteinExistence type="predicted"/>
<evidence type="ECO:0000313" key="3">
    <source>
        <dbReference type="Proteomes" id="UP001165082"/>
    </source>
</evidence>
<dbReference type="OrthoDB" id="545910at2759"/>
<dbReference type="InterPro" id="IPR027450">
    <property type="entry name" value="AlkB-like"/>
</dbReference>
<protein>
    <recommendedName>
        <fullName evidence="1">Alpha-ketoglutarate-dependent dioxygenase AlkB-like domain-containing protein</fullName>
    </recommendedName>
</protein>
<dbReference type="SUPFAM" id="SSF51197">
    <property type="entry name" value="Clavaminate synthase-like"/>
    <property type="match status" value="1"/>
</dbReference>
<dbReference type="InterPro" id="IPR032854">
    <property type="entry name" value="ALKBH3"/>
</dbReference>
<accession>A0A9W7E1N9</accession>
<dbReference type="InterPro" id="IPR037151">
    <property type="entry name" value="AlkB-like_sf"/>
</dbReference>
<dbReference type="GO" id="GO:0006307">
    <property type="term" value="P:DNA alkylation repair"/>
    <property type="evidence" value="ECO:0007669"/>
    <property type="project" value="InterPro"/>
</dbReference>
<dbReference type="Gene3D" id="2.60.120.590">
    <property type="entry name" value="Alpha-ketoglutarate-dependent dioxygenase AlkB-like"/>
    <property type="match status" value="1"/>
</dbReference>
<keyword evidence="3" id="KW-1185">Reference proteome</keyword>
<feature type="domain" description="Alpha-ketoglutarate-dependent dioxygenase AlkB-like" evidence="1">
    <location>
        <begin position="28"/>
        <end position="138"/>
    </location>
</feature>
<name>A0A9W7E1N9_9STRA</name>
<dbReference type="PANTHER" id="PTHR31212:SF4">
    <property type="entry name" value="ALPHA-KETOGLUTARATE-DEPENDENT DIOXYGENASE ALKB HOMOLOG 3"/>
    <property type="match status" value="1"/>
</dbReference>
<dbReference type="PANTHER" id="PTHR31212">
    <property type="entry name" value="ALPHA-KETOGLUTARATE-DEPENDENT DIOXYGENASE ALKB HOMOLOG 3"/>
    <property type="match status" value="1"/>
</dbReference>
<dbReference type="EMBL" id="BRXZ01001186">
    <property type="protein sequence ID" value="GMH64759.1"/>
    <property type="molecule type" value="Genomic_DNA"/>
</dbReference>
<dbReference type="GO" id="GO:0051213">
    <property type="term" value="F:dioxygenase activity"/>
    <property type="evidence" value="ECO:0007669"/>
    <property type="project" value="InterPro"/>
</dbReference>
<dbReference type="Proteomes" id="UP001165082">
    <property type="component" value="Unassembled WGS sequence"/>
</dbReference>
<organism evidence="2 3">
    <name type="scientific">Triparma retinervis</name>
    <dbReference type="NCBI Taxonomy" id="2557542"/>
    <lineage>
        <taxon>Eukaryota</taxon>
        <taxon>Sar</taxon>
        <taxon>Stramenopiles</taxon>
        <taxon>Ochrophyta</taxon>
        <taxon>Bolidophyceae</taxon>
        <taxon>Parmales</taxon>
        <taxon>Triparmaceae</taxon>
        <taxon>Triparma</taxon>
    </lineage>
</organism>
<evidence type="ECO:0000313" key="2">
    <source>
        <dbReference type="EMBL" id="GMH64759.1"/>
    </source>
</evidence>
<dbReference type="Pfam" id="PF13532">
    <property type="entry name" value="2OG-FeII_Oxy_2"/>
    <property type="match status" value="1"/>
</dbReference>
<reference evidence="2" key="1">
    <citation type="submission" date="2022-07" db="EMBL/GenBank/DDBJ databases">
        <title>Genome analysis of Parmales, a sister group of diatoms, reveals the evolutionary specialization of diatoms from phago-mixotrophs to photoautotrophs.</title>
        <authorList>
            <person name="Ban H."/>
            <person name="Sato S."/>
            <person name="Yoshikawa S."/>
            <person name="Kazumasa Y."/>
            <person name="Nakamura Y."/>
            <person name="Ichinomiya M."/>
            <person name="Saitoh K."/>
            <person name="Sato N."/>
            <person name="Blanc-Mathieu R."/>
            <person name="Endo H."/>
            <person name="Kuwata A."/>
            <person name="Ogata H."/>
        </authorList>
    </citation>
    <scope>NUCLEOTIDE SEQUENCE</scope>
</reference>
<gene>
    <name evidence="2" type="ORF">TrRE_jg11193</name>
</gene>
<dbReference type="AlphaFoldDB" id="A0A9W7E1N9"/>